<dbReference type="EMBL" id="BDIP01001707">
    <property type="protein sequence ID" value="GIQ84971.1"/>
    <property type="molecule type" value="Genomic_DNA"/>
</dbReference>
<evidence type="ECO:0000313" key="4">
    <source>
        <dbReference type="Proteomes" id="UP000265618"/>
    </source>
</evidence>
<dbReference type="Pfam" id="PF00485">
    <property type="entry name" value="PRK"/>
    <property type="match status" value="1"/>
</dbReference>
<keyword evidence="4" id="KW-1185">Reference proteome</keyword>
<reference evidence="3 4" key="1">
    <citation type="journal article" date="2018" name="PLoS ONE">
        <title>The draft genome of Kipferlia bialata reveals reductive genome evolution in fornicate parasites.</title>
        <authorList>
            <person name="Tanifuji G."/>
            <person name="Takabayashi S."/>
            <person name="Kume K."/>
            <person name="Takagi M."/>
            <person name="Nakayama T."/>
            <person name="Kamikawa R."/>
            <person name="Inagaki Y."/>
            <person name="Hashimoto T."/>
        </authorList>
    </citation>
    <scope>NUCLEOTIDE SEQUENCE [LARGE SCALE GENOMIC DNA]</scope>
    <source>
        <strain evidence="3">NY0173</strain>
    </source>
</reference>
<dbReference type="GO" id="GO:0005524">
    <property type="term" value="F:ATP binding"/>
    <property type="evidence" value="ECO:0007669"/>
    <property type="project" value="InterPro"/>
</dbReference>
<gene>
    <name evidence="3" type="ORF">KIPB_006570</name>
</gene>
<dbReference type="GO" id="GO:0016301">
    <property type="term" value="F:kinase activity"/>
    <property type="evidence" value="ECO:0007669"/>
    <property type="project" value="InterPro"/>
</dbReference>
<accession>A0A9K3GJX7</accession>
<protein>
    <recommendedName>
        <fullName evidence="2">Phosphoribulokinase/uridine kinase domain-containing protein</fullName>
    </recommendedName>
</protein>
<dbReference type="InterPro" id="IPR006083">
    <property type="entry name" value="PRK/URK"/>
</dbReference>
<evidence type="ECO:0000259" key="2">
    <source>
        <dbReference type="Pfam" id="PF00485"/>
    </source>
</evidence>
<feature type="domain" description="Phosphoribulokinase/uridine kinase" evidence="2">
    <location>
        <begin position="192"/>
        <end position="304"/>
    </location>
</feature>
<dbReference type="OrthoDB" id="10257085at2759"/>
<sequence>MEEGHNIDRVTLPHSALAKMSDSAQALAESINSPTIATIECAGHNALWIDTLMGNLKALGTVSVEPLALREAQVVSRPASPRGERNKSPSRTMATIPGTGFHVIHPAVLVRFGPELNRKEYVPNPLELAERVAFLRISVLRWQEELGVPFLGALNSLTSTGKIRMFIEVSEALHEKRIAQLASKVSPHVRLVCIAGPSSSGKTTFSNRLAVHLKVNGQSCRRISLDDFYRPIGDVPLDEHGAKDFEHLQSLRVEAIKECLDDLCNGRSTVIPHYDFVTGSFSDGPTISLEADTTVIIEGIHALNPALTEHLDQSSVLRIFIRPLGDALRPVPLSYGPTSEGERTSTWIFPFMDSADCIFNSSTMHELCVLRTFAFPLLKAMKPNDIHFPVARRLIRLLEPIMPVPESYVPDHSLLREFLPGGSKFNKE</sequence>
<feature type="region of interest" description="Disordered" evidence="1">
    <location>
        <begin position="75"/>
        <end position="96"/>
    </location>
</feature>
<dbReference type="Gene3D" id="3.40.50.300">
    <property type="entry name" value="P-loop containing nucleotide triphosphate hydrolases"/>
    <property type="match status" value="1"/>
</dbReference>
<evidence type="ECO:0000256" key="1">
    <source>
        <dbReference type="SAM" id="MobiDB-lite"/>
    </source>
</evidence>
<proteinExistence type="predicted"/>
<dbReference type="AlphaFoldDB" id="A0A9K3GJX7"/>
<dbReference type="Proteomes" id="UP000265618">
    <property type="component" value="Unassembled WGS sequence"/>
</dbReference>
<name>A0A9K3GJX7_9EUKA</name>
<dbReference type="PANTHER" id="PTHR10285">
    <property type="entry name" value="URIDINE KINASE"/>
    <property type="match status" value="1"/>
</dbReference>
<organism evidence="3 4">
    <name type="scientific">Kipferlia bialata</name>
    <dbReference type="NCBI Taxonomy" id="797122"/>
    <lineage>
        <taxon>Eukaryota</taxon>
        <taxon>Metamonada</taxon>
        <taxon>Carpediemonas-like organisms</taxon>
        <taxon>Kipferlia</taxon>
    </lineage>
</organism>
<comment type="caution">
    <text evidence="3">The sequence shown here is derived from an EMBL/GenBank/DDBJ whole genome shotgun (WGS) entry which is preliminary data.</text>
</comment>
<evidence type="ECO:0000313" key="3">
    <source>
        <dbReference type="EMBL" id="GIQ84971.1"/>
    </source>
</evidence>
<dbReference type="CDD" id="cd02028">
    <property type="entry name" value="UMPK_like"/>
    <property type="match status" value="1"/>
</dbReference>
<dbReference type="SUPFAM" id="SSF52540">
    <property type="entry name" value="P-loop containing nucleoside triphosphate hydrolases"/>
    <property type="match status" value="1"/>
</dbReference>
<dbReference type="InterPro" id="IPR027417">
    <property type="entry name" value="P-loop_NTPase"/>
</dbReference>